<evidence type="ECO:0000313" key="3">
    <source>
        <dbReference type="EMBL" id="XCH73089.1"/>
    </source>
</evidence>
<feature type="transmembrane region" description="Helical" evidence="1">
    <location>
        <begin position="53"/>
        <end position="75"/>
    </location>
</feature>
<feature type="transmembrane region" description="Helical" evidence="1">
    <location>
        <begin position="138"/>
        <end position="155"/>
    </location>
</feature>
<evidence type="ECO:0000256" key="1">
    <source>
        <dbReference type="SAM" id="Phobius"/>
    </source>
</evidence>
<reference evidence="3" key="2">
    <citation type="submission" date="2024-06" db="EMBL/GenBank/DDBJ databases">
        <title>Micromonospora mangrovi CCTCC AA 2012012 genome sequences.</title>
        <authorList>
            <person name="Gao J."/>
        </authorList>
    </citation>
    <scope>NUCLEOTIDE SEQUENCE</scope>
    <source>
        <strain evidence="3">CCTCC AA 2012012</strain>
    </source>
</reference>
<evidence type="ECO:0000313" key="2">
    <source>
        <dbReference type="EMBL" id="XBP92392.1"/>
    </source>
</evidence>
<reference evidence="2" key="1">
    <citation type="submission" date="2024-01" db="EMBL/GenBank/DDBJ databases">
        <title>The genome sequence of Micromonospora mangrovi CCTCC AA 2012012.</title>
        <authorList>
            <person name="Gao J."/>
        </authorList>
    </citation>
    <scope>NUCLEOTIDE SEQUENCE</scope>
    <source>
        <strain evidence="2">CCTCC AA 2012012</strain>
    </source>
</reference>
<dbReference type="RefSeq" id="WP_350931977.1">
    <property type="nucleotide sequence ID" value="NZ_CP157762.1"/>
</dbReference>
<keyword evidence="1" id="KW-0812">Transmembrane</keyword>
<dbReference type="EMBL" id="CP157762">
    <property type="protein sequence ID" value="XBP92392.1"/>
    <property type="molecule type" value="Genomic_DNA"/>
</dbReference>
<protein>
    <submittedName>
        <fullName evidence="2">Uncharacterized protein</fullName>
    </submittedName>
</protein>
<sequence>MLPVRLFLAVRPARTMLAVTVLLGALTAWLGLVETPVPTAVEAGSASIPLWRMLTMGVAVLPVLGMHSPLATLELVATRRLRSMQRIYLAGLGVGSAVIYLGICAFVMQREIVEIMARSWIAWFGLALLAGAVLGWRLAWTLPATVAVVLSYWGYTGGQQYRWWEFTARPADDLPSLLLSAALLALGLIAYAATPWRRRRWTRWRR</sequence>
<name>A0AAU7M4F4_9ACTN</name>
<organism evidence="2">
    <name type="scientific">Micromonospora sp. CCTCC AA 2012012</name>
    <dbReference type="NCBI Taxonomy" id="3111921"/>
    <lineage>
        <taxon>Bacteria</taxon>
        <taxon>Bacillati</taxon>
        <taxon>Actinomycetota</taxon>
        <taxon>Actinomycetes</taxon>
        <taxon>Micromonosporales</taxon>
        <taxon>Micromonosporaceae</taxon>
        <taxon>Micromonospora</taxon>
    </lineage>
</organism>
<keyword evidence="1" id="KW-0472">Membrane</keyword>
<feature type="transmembrane region" description="Helical" evidence="1">
    <location>
        <begin position="175"/>
        <end position="196"/>
    </location>
</feature>
<feature type="transmembrane region" description="Helical" evidence="1">
    <location>
        <begin position="115"/>
        <end position="133"/>
    </location>
</feature>
<dbReference type="EMBL" id="CP159342">
    <property type="protein sequence ID" value="XCH73089.1"/>
    <property type="molecule type" value="Genomic_DNA"/>
</dbReference>
<dbReference type="AlphaFoldDB" id="A0AAU7M4F4"/>
<proteinExistence type="predicted"/>
<feature type="transmembrane region" description="Helical" evidence="1">
    <location>
        <begin position="87"/>
        <end position="109"/>
    </location>
</feature>
<gene>
    <name evidence="3" type="ORF">ABUL08_22650</name>
    <name evidence="2" type="ORF">VK199_22575</name>
</gene>
<accession>A0AAU7M4F4</accession>
<keyword evidence="1" id="KW-1133">Transmembrane helix</keyword>